<sequence>MSVVEWQVTRLSLGFVLDTVEISRAGGDLLAPLLMTAILDANLAPVDQDRDLAATYAGLDTAAPDELRRPVSVNAVAQSLGLPFETVRRRVRKLARDGICVLTPRGVHVPRSVVTSPPYNAIQQARHQRLARFHADLRAVGALPPPGPRPAGSAEPPPVRAVNRAIAEYMLRTADGLLALAGDVVSGAVLLEMARCNTDGLTAADPWAQGWTALAARRPVRASTLAARLQLPAETTRRHVALLEAQGFCVRTPKGLACQAPSAKLAAAARIVRDNLVNVQRMFARVETLGVLADWEAGRAA</sequence>
<dbReference type="AlphaFoldDB" id="A0A328ATQ1"/>
<organism evidence="1 2">
    <name type="scientific">Phenylobacterium hankyongense</name>
    <dbReference type="NCBI Taxonomy" id="1813876"/>
    <lineage>
        <taxon>Bacteria</taxon>
        <taxon>Pseudomonadati</taxon>
        <taxon>Pseudomonadota</taxon>
        <taxon>Alphaproteobacteria</taxon>
        <taxon>Caulobacterales</taxon>
        <taxon>Caulobacteraceae</taxon>
        <taxon>Phenylobacterium</taxon>
    </lineage>
</organism>
<evidence type="ECO:0000313" key="2">
    <source>
        <dbReference type="Proteomes" id="UP000249842"/>
    </source>
</evidence>
<comment type="caution">
    <text evidence="1">The sequence shown here is derived from an EMBL/GenBank/DDBJ whole genome shotgun (WGS) entry which is preliminary data.</text>
</comment>
<reference evidence="2" key="1">
    <citation type="submission" date="2018-05" db="EMBL/GenBank/DDBJ databases">
        <authorList>
            <person name="Li X."/>
        </authorList>
    </citation>
    <scope>NUCLEOTIDE SEQUENCE [LARGE SCALE GENOMIC DNA]</scope>
    <source>
        <strain evidence="2">HKS-05</strain>
    </source>
</reference>
<dbReference type="OrthoDB" id="7549698at2"/>
<dbReference type="EMBL" id="QFYP01000001">
    <property type="protein sequence ID" value="RAK58512.1"/>
    <property type="molecule type" value="Genomic_DNA"/>
</dbReference>
<dbReference type="Proteomes" id="UP000249842">
    <property type="component" value="Unassembled WGS sequence"/>
</dbReference>
<accession>A0A328ATQ1</accession>
<name>A0A328ATQ1_9CAUL</name>
<dbReference type="InterPro" id="IPR036390">
    <property type="entry name" value="WH_DNA-bd_sf"/>
</dbReference>
<proteinExistence type="predicted"/>
<evidence type="ECO:0008006" key="3">
    <source>
        <dbReference type="Google" id="ProtNLM"/>
    </source>
</evidence>
<dbReference type="SUPFAM" id="SSF46785">
    <property type="entry name" value="Winged helix' DNA-binding domain"/>
    <property type="match status" value="1"/>
</dbReference>
<protein>
    <recommendedName>
        <fullName evidence="3">HTH iclR-type domain-containing protein</fullName>
    </recommendedName>
</protein>
<gene>
    <name evidence="1" type="ORF">DJ021_01205</name>
</gene>
<keyword evidence="2" id="KW-1185">Reference proteome</keyword>
<evidence type="ECO:0000313" key="1">
    <source>
        <dbReference type="EMBL" id="RAK58512.1"/>
    </source>
</evidence>